<feature type="chain" id="PRO_5029809518" description="Cyclase" evidence="7">
    <location>
        <begin position="23"/>
        <end position="278"/>
    </location>
</feature>
<dbReference type="PANTHER" id="PTHR31118:SF12">
    <property type="entry name" value="CYCLASE-LIKE PROTEIN 2"/>
    <property type="match status" value="1"/>
</dbReference>
<dbReference type="Proteomes" id="UP000541444">
    <property type="component" value="Unassembled WGS sequence"/>
</dbReference>
<gene>
    <name evidence="8" type="ORF">GIB67_023466</name>
</gene>
<evidence type="ECO:0000256" key="7">
    <source>
        <dbReference type="SAM" id="SignalP"/>
    </source>
</evidence>
<dbReference type="Gene3D" id="3.50.30.50">
    <property type="entry name" value="Putative cyclase"/>
    <property type="match status" value="1"/>
</dbReference>
<feature type="region of interest" description="Disordered" evidence="6">
    <location>
        <begin position="27"/>
        <end position="47"/>
    </location>
</feature>
<evidence type="ECO:0000313" key="8">
    <source>
        <dbReference type="EMBL" id="KAF6176175.1"/>
    </source>
</evidence>
<evidence type="ECO:0000256" key="2">
    <source>
        <dbReference type="ARBA" id="ARBA00007865"/>
    </source>
</evidence>
<evidence type="ECO:0000256" key="1">
    <source>
        <dbReference type="ARBA" id="ARBA00004498"/>
    </source>
</evidence>
<organism evidence="8 9">
    <name type="scientific">Kingdonia uniflora</name>
    <dbReference type="NCBI Taxonomy" id="39325"/>
    <lineage>
        <taxon>Eukaryota</taxon>
        <taxon>Viridiplantae</taxon>
        <taxon>Streptophyta</taxon>
        <taxon>Embryophyta</taxon>
        <taxon>Tracheophyta</taxon>
        <taxon>Spermatophyta</taxon>
        <taxon>Magnoliopsida</taxon>
        <taxon>Ranunculales</taxon>
        <taxon>Circaeasteraceae</taxon>
        <taxon>Kingdonia</taxon>
    </lineage>
</organism>
<keyword evidence="5 7" id="KW-0732">Signal</keyword>
<evidence type="ECO:0000256" key="3">
    <source>
        <dbReference type="ARBA" id="ARBA00022525"/>
    </source>
</evidence>
<reference evidence="8 9" key="1">
    <citation type="journal article" date="2020" name="IScience">
        <title>Genome Sequencing of the Endangered Kingdonia uniflora (Circaeasteraceae, Ranunculales) Reveals Potential Mechanisms of Evolutionary Specialization.</title>
        <authorList>
            <person name="Sun Y."/>
            <person name="Deng T."/>
            <person name="Zhang A."/>
            <person name="Moore M.J."/>
            <person name="Landis J.B."/>
            <person name="Lin N."/>
            <person name="Zhang H."/>
            <person name="Zhang X."/>
            <person name="Huang J."/>
            <person name="Zhang X."/>
            <person name="Sun H."/>
            <person name="Wang H."/>
        </authorList>
    </citation>
    <scope>NUCLEOTIDE SEQUENCE [LARGE SCALE GENOMIC DNA]</scope>
    <source>
        <strain evidence="8">TB1705</strain>
        <tissue evidence="8">Leaf</tissue>
    </source>
</reference>
<protein>
    <recommendedName>
        <fullName evidence="10">Cyclase</fullName>
    </recommendedName>
</protein>
<accession>A0A7J7P9N1</accession>
<dbReference type="AlphaFoldDB" id="A0A7J7P9N1"/>
<dbReference type="InterPro" id="IPR037175">
    <property type="entry name" value="KFase_sf"/>
</dbReference>
<evidence type="ECO:0008006" key="10">
    <source>
        <dbReference type="Google" id="ProtNLM"/>
    </source>
</evidence>
<comment type="similarity">
    <text evidence="2">Belongs to the Cyclase 1 superfamily.</text>
</comment>
<dbReference type="SUPFAM" id="SSF102198">
    <property type="entry name" value="Putative cyclase"/>
    <property type="match status" value="1"/>
</dbReference>
<evidence type="ECO:0000256" key="4">
    <source>
        <dbReference type="ARBA" id="ARBA00022530"/>
    </source>
</evidence>
<dbReference type="FunFam" id="3.50.30.50:FF:000002">
    <property type="entry name" value="Kynurenine formamidase"/>
    <property type="match status" value="1"/>
</dbReference>
<dbReference type="OrthoDB" id="7108654at2759"/>
<dbReference type="GO" id="GO:0019441">
    <property type="term" value="P:L-tryptophan catabolic process to kynurenine"/>
    <property type="evidence" value="ECO:0007669"/>
    <property type="project" value="InterPro"/>
</dbReference>
<dbReference type="GO" id="GO:0004061">
    <property type="term" value="F:arylformamidase activity"/>
    <property type="evidence" value="ECO:0007669"/>
    <property type="project" value="InterPro"/>
</dbReference>
<keyword evidence="9" id="KW-1185">Reference proteome</keyword>
<dbReference type="PANTHER" id="PTHR31118">
    <property type="entry name" value="CYCLASE-LIKE PROTEIN 2"/>
    <property type="match status" value="1"/>
</dbReference>
<evidence type="ECO:0000256" key="5">
    <source>
        <dbReference type="ARBA" id="ARBA00022729"/>
    </source>
</evidence>
<dbReference type="InterPro" id="IPR007325">
    <property type="entry name" value="KFase/CYL"/>
</dbReference>
<comment type="caution">
    <text evidence="8">The sequence shown here is derived from an EMBL/GenBank/DDBJ whole genome shotgun (WGS) entry which is preliminary data.</text>
</comment>
<comment type="subcellular location">
    <subcellularLocation>
        <location evidence="1">Secreted</location>
        <location evidence="1">Extracellular space</location>
        <location evidence="1">Extracellular matrix</location>
    </subcellularLocation>
</comment>
<proteinExistence type="inferred from homology"/>
<name>A0A7J7P9N1_9MAGN</name>
<feature type="signal peptide" evidence="7">
    <location>
        <begin position="1"/>
        <end position="22"/>
    </location>
</feature>
<dbReference type="EMBL" id="JACGCM010000119">
    <property type="protein sequence ID" value="KAF6176175.1"/>
    <property type="molecule type" value="Genomic_DNA"/>
</dbReference>
<evidence type="ECO:0000313" key="9">
    <source>
        <dbReference type="Proteomes" id="UP000541444"/>
    </source>
</evidence>
<dbReference type="Pfam" id="PF04199">
    <property type="entry name" value="Cyclase"/>
    <property type="match status" value="1"/>
</dbReference>
<keyword evidence="3" id="KW-0964">Secreted</keyword>
<evidence type="ECO:0000256" key="6">
    <source>
        <dbReference type="SAM" id="MobiDB-lite"/>
    </source>
</evidence>
<keyword evidence="4" id="KW-0272">Extracellular matrix</keyword>
<sequence>MTKSHFLLSVTLILTFATLTLASSPTKPYPSPYGDDPNSCEPTQFHHKDDSVPLRREVYGGGRIFDITHKYRVDMPSYGSPSGLGEFLWLRESIKNGSLANISEFKMLTHTGTHCDAPGHFYDEYFDAGFDIDSLDLEVLNGPALVVDVPRDKNITAEVMESLSIPKGVTRVIFRTLNTDRRLMWQSEFDTSYVGFTKDGAKWLVENTDIKLVGTDYLSVAAYDDLAPGHLFFLKGREIILVEALKLDGINPGLYSVHCLPLRLPGAEGAPIRCILIK</sequence>